<keyword evidence="3 6" id="KW-0489">Methyltransferase</keyword>
<dbReference type="EMBL" id="AP022569">
    <property type="protein sequence ID" value="BBX47137.1"/>
    <property type="molecule type" value="Genomic_DNA"/>
</dbReference>
<dbReference type="Pfam" id="PF02527">
    <property type="entry name" value="GidB"/>
    <property type="match status" value="1"/>
</dbReference>
<feature type="compositionally biased region" description="Basic and acidic residues" evidence="7">
    <location>
        <begin position="1"/>
        <end position="14"/>
    </location>
</feature>
<comment type="similarity">
    <text evidence="6">Belongs to the methyltransferase superfamily. RNA methyltransferase RsmG family.</text>
</comment>
<dbReference type="PANTHER" id="PTHR31760:SF0">
    <property type="entry name" value="S-ADENOSYL-L-METHIONINE-DEPENDENT METHYLTRANSFERASES SUPERFAMILY PROTEIN"/>
    <property type="match status" value="1"/>
</dbReference>
<dbReference type="CDD" id="cd02440">
    <property type="entry name" value="AdoMet_MTases"/>
    <property type="match status" value="1"/>
</dbReference>
<dbReference type="KEGG" id="mcoo:MCOO_31520"/>
<feature type="region of interest" description="Disordered" evidence="7">
    <location>
        <begin position="1"/>
        <end position="20"/>
    </location>
</feature>
<dbReference type="RefSeq" id="WP_163777402.1">
    <property type="nucleotide sequence ID" value="NZ_AP022569.1"/>
</dbReference>
<feature type="binding site" evidence="6">
    <location>
        <position position="85"/>
    </location>
    <ligand>
        <name>S-adenosyl-L-methionine</name>
        <dbReference type="ChEBI" id="CHEBI:59789"/>
    </ligand>
</feature>
<comment type="function">
    <text evidence="6">Specifically methylates the N7 position of a guanine in 16S rRNA.</text>
</comment>
<comment type="subcellular location">
    <subcellularLocation>
        <location evidence="6">Cytoplasm</location>
    </subcellularLocation>
</comment>
<evidence type="ECO:0000256" key="3">
    <source>
        <dbReference type="ARBA" id="ARBA00022603"/>
    </source>
</evidence>
<dbReference type="GO" id="GO:0005829">
    <property type="term" value="C:cytosol"/>
    <property type="evidence" value="ECO:0007669"/>
    <property type="project" value="TreeGrafter"/>
</dbReference>
<keyword evidence="2 6" id="KW-0698">rRNA processing</keyword>
<accession>A0A7I7KZ72</accession>
<dbReference type="Gene3D" id="3.40.50.150">
    <property type="entry name" value="Vaccinia Virus protein VP39"/>
    <property type="match status" value="1"/>
</dbReference>
<protein>
    <recommendedName>
        <fullName evidence="6">Ribosomal RNA small subunit methyltransferase G</fullName>
        <ecNumber evidence="6">2.1.1.-</ecNumber>
    </recommendedName>
    <alternativeName>
        <fullName evidence="6">16S rRNA 7-methylguanosine methyltransferase</fullName>
        <shortName evidence="6">16S rRNA m7G methyltransferase</shortName>
    </alternativeName>
</protein>
<dbReference type="SUPFAM" id="SSF53335">
    <property type="entry name" value="S-adenosyl-L-methionine-dependent methyltransferases"/>
    <property type="match status" value="1"/>
</dbReference>
<reference evidence="8 9" key="1">
    <citation type="journal article" date="2019" name="Emerg. Microbes Infect.">
        <title>Comprehensive subspecies identification of 175 nontuberculous mycobacteria species based on 7547 genomic profiles.</title>
        <authorList>
            <person name="Matsumoto Y."/>
            <person name="Kinjo T."/>
            <person name="Motooka D."/>
            <person name="Nabeya D."/>
            <person name="Jung N."/>
            <person name="Uechi K."/>
            <person name="Horii T."/>
            <person name="Iida T."/>
            <person name="Fujita J."/>
            <person name="Nakamura S."/>
        </authorList>
    </citation>
    <scope>NUCLEOTIDE SEQUENCE [LARGE SCALE GENOMIC DNA]</scope>
    <source>
        <strain evidence="8 9">JCM 12404</strain>
    </source>
</reference>
<feature type="binding site" evidence="6">
    <location>
        <position position="90"/>
    </location>
    <ligand>
        <name>S-adenosyl-L-methionine</name>
        <dbReference type="ChEBI" id="CHEBI:59789"/>
    </ligand>
</feature>
<evidence type="ECO:0000256" key="5">
    <source>
        <dbReference type="ARBA" id="ARBA00022691"/>
    </source>
</evidence>
<keyword evidence="5 6" id="KW-0949">S-adenosyl-L-methionine</keyword>
<dbReference type="EC" id="2.1.1.-" evidence="6"/>
<evidence type="ECO:0000256" key="4">
    <source>
        <dbReference type="ARBA" id="ARBA00022679"/>
    </source>
</evidence>
<evidence type="ECO:0000256" key="2">
    <source>
        <dbReference type="ARBA" id="ARBA00022552"/>
    </source>
</evidence>
<dbReference type="GO" id="GO:0070043">
    <property type="term" value="F:rRNA (guanine-N7-)-methyltransferase activity"/>
    <property type="evidence" value="ECO:0007669"/>
    <property type="project" value="UniProtKB-UniRule"/>
</dbReference>
<feature type="binding site" evidence="6">
    <location>
        <position position="153"/>
    </location>
    <ligand>
        <name>S-adenosyl-L-methionine</name>
        <dbReference type="ChEBI" id="CHEBI:59789"/>
    </ligand>
</feature>
<keyword evidence="9" id="KW-1185">Reference proteome</keyword>
<evidence type="ECO:0000256" key="7">
    <source>
        <dbReference type="SAM" id="MobiDB-lite"/>
    </source>
</evidence>
<proteinExistence type="inferred from homology"/>
<evidence type="ECO:0000256" key="6">
    <source>
        <dbReference type="HAMAP-Rule" id="MF_00074"/>
    </source>
</evidence>
<gene>
    <name evidence="6 8" type="primary">rsmG</name>
    <name evidence="8" type="ORF">MCOO_31520</name>
</gene>
<name>A0A7I7KZ72_9MYCO</name>
<dbReference type="NCBIfam" id="TIGR00138">
    <property type="entry name" value="rsmG_gidB"/>
    <property type="match status" value="1"/>
</dbReference>
<evidence type="ECO:0000256" key="1">
    <source>
        <dbReference type="ARBA" id="ARBA00022490"/>
    </source>
</evidence>
<keyword evidence="1 6" id="KW-0963">Cytoplasm</keyword>
<keyword evidence="4 6" id="KW-0808">Transferase</keyword>
<sequence>MFHVKHVDSRDRPAAELPPPPEAAAAIFGDRLSSAQRYAELLAGAGVEWGLLGPREVDRIWERHLLNCGAVAELIEPGERVADIGSGAGLPGIPLAIARPRLRVVLVESLSRRVDFLSMAVAELGLDVEVVRGRAEDAAVRETAGGCDAVTSRAVASLDKLARWSLPLLRPGGRMLAIKGERARDELREHRRVLDRLGATDARVVECGVSYLSPPTTVVLARRGEADRGSSRRRSNRESL</sequence>
<dbReference type="InterPro" id="IPR029063">
    <property type="entry name" value="SAM-dependent_MTases_sf"/>
</dbReference>
<evidence type="ECO:0000313" key="8">
    <source>
        <dbReference type="EMBL" id="BBX47137.1"/>
    </source>
</evidence>
<evidence type="ECO:0000313" key="9">
    <source>
        <dbReference type="Proteomes" id="UP000465866"/>
    </source>
</evidence>
<feature type="binding site" evidence="6">
    <location>
        <begin position="135"/>
        <end position="136"/>
    </location>
    <ligand>
        <name>S-adenosyl-L-methionine</name>
        <dbReference type="ChEBI" id="CHEBI:59789"/>
    </ligand>
</feature>
<dbReference type="PANTHER" id="PTHR31760">
    <property type="entry name" value="S-ADENOSYL-L-METHIONINE-DEPENDENT METHYLTRANSFERASES SUPERFAMILY PROTEIN"/>
    <property type="match status" value="1"/>
</dbReference>
<dbReference type="Proteomes" id="UP000465866">
    <property type="component" value="Chromosome"/>
</dbReference>
<comment type="caution">
    <text evidence="6">Lacks conserved residue(s) required for the propagation of feature annotation.</text>
</comment>
<dbReference type="HAMAP" id="MF_00074">
    <property type="entry name" value="16SrRNA_methyltr_G"/>
    <property type="match status" value="1"/>
</dbReference>
<dbReference type="AlphaFoldDB" id="A0A7I7KZ72"/>
<dbReference type="PIRSF" id="PIRSF003078">
    <property type="entry name" value="GidB"/>
    <property type="match status" value="1"/>
</dbReference>
<organism evidence="8 9">
    <name type="scientific">Mycobacterium cookii</name>
    <dbReference type="NCBI Taxonomy" id="1775"/>
    <lineage>
        <taxon>Bacteria</taxon>
        <taxon>Bacillati</taxon>
        <taxon>Actinomycetota</taxon>
        <taxon>Actinomycetes</taxon>
        <taxon>Mycobacteriales</taxon>
        <taxon>Mycobacteriaceae</taxon>
        <taxon>Mycobacterium</taxon>
    </lineage>
</organism>
<dbReference type="InterPro" id="IPR003682">
    <property type="entry name" value="rRNA_ssu_MeTfrase_G"/>
</dbReference>